<dbReference type="PANTHER" id="PTHR48082">
    <property type="entry name" value="ATP SYNTHASE SUBUNIT ALPHA, MITOCHONDRIAL"/>
    <property type="match status" value="1"/>
</dbReference>
<dbReference type="Gene3D" id="2.40.30.20">
    <property type="match status" value="1"/>
</dbReference>
<evidence type="ECO:0000256" key="11">
    <source>
        <dbReference type="HAMAP-Rule" id="MF_01346"/>
    </source>
</evidence>
<dbReference type="InterPro" id="IPR005294">
    <property type="entry name" value="ATP_synth_F1_asu"/>
</dbReference>
<keyword evidence="10 11" id="KW-0066">ATP synthesis</keyword>
<dbReference type="PANTHER" id="PTHR48082:SF2">
    <property type="entry name" value="ATP SYNTHASE SUBUNIT ALPHA, MITOCHONDRIAL"/>
    <property type="match status" value="1"/>
</dbReference>
<dbReference type="CDD" id="cd18113">
    <property type="entry name" value="ATP-synt_F1_alpha_C"/>
    <property type="match status" value="1"/>
</dbReference>
<dbReference type="InterPro" id="IPR020003">
    <property type="entry name" value="ATPase_a/bsu_AS"/>
</dbReference>
<dbReference type="NCBIfam" id="TIGR00962">
    <property type="entry name" value="atpA"/>
    <property type="match status" value="1"/>
</dbReference>
<dbReference type="RefSeq" id="WP_408104704.1">
    <property type="nucleotide sequence ID" value="NZ_JBFNFH010000011.1"/>
</dbReference>
<dbReference type="InterPro" id="IPR000194">
    <property type="entry name" value="ATPase_F1/V1/A1_a/bsu_nucl-bd"/>
</dbReference>
<evidence type="ECO:0000313" key="15">
    <source>
        <dbReference type="EMBL" id="MFM1525073.1"/>
    </source>
</evidence>
<evidence type="ECO:0000259" key="13">
    <source>
        <dbReference type="Pfam" id="PF00306"/>
    </source>
</evidence>
<evidence type="ECO:0000256" key="4">
    <source>
        <dbReference type="ARBA" id="ARBA00022741"/>
    </source>
</evidence>
<name>A0ABW9F7E9_9FIRM</name>
<dbReference type="HAMAP" id="MF_01346">
    <property type="entry name" value="ATP_synth_alpha_bact"/>
    <property type="match status" value="1"/>
</dbReference>
<organism evidence="15 16">
    <name type="scientific">Helcococcus bovis</name>
    <dbReference type="NCBI Taxonomy" id="3153252"/>
    <lineage>
        <taxon>Bacteria</taxon>
        <taxon>Bacillati</taxon>
        <taxon>Bacillota</taxon>
        <taxon>Tissierellia</taxon>
        <taxon>Tissierellales</taxon>
        <taxon>Peptoniphilaceae</taxon>
        <taxon>Helcococcus</taxon>
    </lineage>
</organism>
<comment type="subcellular location">
    <subcellularLocation>
        <location evidence="11">Cell membrane</location>
        <topology evidence="11">Peripheral membrane protein</topology>
    </subcellularLocation>
    <subcellularLocation>
        <location evidence="1">Membrane</location>
    </subcellularLocation>
</comment>
<dbReference type="EC" id="7.1.2.2" evidence="11"/>
<evidence type="ECO:0000256" key="5">
    <source>
        <dbReference type="ARBA" id="ARBA00022840"/>
    </source>
</evidence>
<dbReference type="PIRSF" id="PIRSF039088">
    <property type="entry name" value="F_ATPase_subunit_alpha"/>
    <property type="match status" value="1"/>
</dbReference>
<comment type="similarity">
    <text evidence="2 11">Belongs to the ATPase alpha/beta chains family.</text>
</comment>
<dbReference type="InterPro" id="IPR000793">
    <property type="entry name" value="ATP_synth_asu_C"/>
</dbReference>
<dbReference type="InterPro" id="IPR036121">
    <property type="entry name" value="ATPase_F1/V1/A1_a/bsu_N_sf"/>
</dbReference>
<dbReference type="InterPro" id="IPR023366">
    <property type="entry name" value="ATP_synth_asu-like_sf"/>
</dbReference>
<dbReference type="CDD" id="cd18116">
    <property type="entry name" value="ATP-synt_F1_alpha_N"/>
    <property type="match status" value="1"/>
</dbReference>
<dbReference type="InterPro" id="IPR027417">
    <property type="entry name" value="P-loop_NTPase"/>
</dbReference>
<dbReference type="SUPFAM" id="SSF52540">
    <property type="entry name" value="P-loop containing nucleoside triphosphate hydrolases"/>
    <property type="match status" value="1"/>
</dbReference>
<dbReference type="NCBIfam" id="NF009884">
    <property type="entry name" value="PRK13343.1"/>
    <property type="match status" value="1"/>
</dbReference>
<evidence type="ECO:0000256" key="2">
    <source>
        <dbReference type="ARBA" id="ARBA00008936"/>
    </source>
</evidence>
<keyword evidence="11" id="KW-1003">Cell membrane</keyword>
<evidence type="ECO:0000256" key="1">
    <source>
        <dbReference type="ARBA" id="ARBA00004370"/>
    </source>
</evidence>
<dbReference type="InterPro" id="IPR033732">
    <property type="entry name" value="ATP_synth_F1_a_nt-bd_dom"/>
</dbReference>
<comment type="catalytic activity">
    <reaction evidence="11">
        <text>ATP + H2O + 4 H(+)(in) = ADP + phosphate + 5 H(+)(out)</text>
        <dbReference type="Rhea" id="RHEA:57720"/>
        <dbReference type="ChEBI" id="CHEBI:15377"/>
        <dbReference type="ChEBI" id="CHEBI:15378"/>
        <dbReference type="ChEBI" id="CHEBI:30616"/>
        <dbReference type="ChEBI" id="CHEBI:43474"/>
        <dbReference type="ChEBI" id="CHEBI:456216"/>
        <dbReference type="EC" id="7.1.2.2"/>
    </reaction>
</comment>
<dbReference type="SUPFAM" id="SSF50615">
    <property type="entry name" value="N-terminal domain of alpha and beta subunits of F1 ATP synthase"/>
    <property type="match status" value="1"/>
</dbReference>
<feature type="domain" description="ATPase F1/V1/A1 complex alpha/beta subunit nucleotide-binding" evidence="12">
    <location>
        <begin position="149"/>
        <end position="364"/>
    </location>
</feature>
<dbReference type="Proteomes" id="UP001629536">
    <property type="component" value="Unassembled WGS sequence"/>
</dbReference>
<keyword evidence="11" id="KW-0375">Hydrogen ion transport</keyword>
<evidence type="ECO:0000313" key="16">
    <source>
        <dbReference type="Proteomes" id="UP001629536"/>
    </source>
</evidence>
<keyword evidence="9 11" id="KW-0139">CF(1)</keyword>
<gene>
    <name evidence="11 15" type="primary">atpA</name>
    <name evidence="15" type="ORF">ABGF40_05235</name>
</gene>
<reference evidence="15 16" key="1">
    <citation type="journal article" date="2024" name="Front. Microbiol.">
        <title>Pangenomic and biochemical analyses of Helcococcus ovis reveal widespread tetracycline resistance and a novel bacterial species, Helcococcus bovis.</title>
        <authorList>
            <person name="Cunha F."/>
            <person name="Zhai Y."/>
            <person name="Casaro S."/>
            <person name="Jones K.L."/>
            <person name="Hernandez M."/>
            <person name="Bisinotto R.S."/>
            <person name="Kariyawasam S."/>
            <person name="Brown M.B."/>
            <person name="Phillips A."/>
            <person name="Jeong K.C."/>
            <person name="Galvao K.N."/>
        </authorList>
    </citation>
    <scope>NUCLEOTIDE SEQUENCE [LARGE SCALE GENOMIC DNA]</scope>
    <source>
        <strain evidence="15 16">KG197</strain>
    </source>
</reference>
<dbReference type="Pfam" id="PF00306">
    <property type="entry name" value="ATP-synt_ab_C"/>
    <property type="match status" value="1"/>
</dbReference>
<evidence type="ECO:0000256" key="8">
    <source>
        <dbReference type="ARBA" id="ARBA00023136"/>
    </source>
</evidence>
<dbReference type="SUPFAM" id="SSF47917">
    <property type="entry name" value="C-terminal domain of alpha and beta subunits of F1 ATP synthase"/>
    <property type="match status" value="1"/>
</dbReference>
<dbReference type="Gene3D" id="1.20.150.20">
    <property type="entry name" value="ATP synthase alpha/beta chain, C-terminal domain"/>
    <property type="match status" value="1"/>
</dbReference>
<proteinExistence type="inferred from homology"/>
<keyword evidence="4 11" id="KW-0547">Nucleotide-binding</keyword>
<dbReference type="CDD" id="cd01132">
    <property type="entry name" value="F1-ATPase_alpha_CD"/>
    <property type="match status" value="1"/>
</dbReference>
<keyword evidence="8 11" id="KW-0472">Membrane</keyword>
<feature type="binding site" evidence="11">
    <location>
        <begin position="169"/>
        <end position="176"/>
    </location>
    <ligand>
        <name>ATP</name>
        <dbReference type="ChEBI" id="CHEBI:30616"/>
    </ligand>
</feature>
<dbReference type="InterPro" id="IPR038376">
    <property type="entry name" value="ATP_synth_asu_C_sf"/>
</dbReference>
<feature type="site" description="Required for activity" evidence="11">
    <location>
        <position position="362"/>
    </location>
</feature>
<feature type="domain" description="ATP synthase alpha subunit C-terminal" evidence="13">
    <location>
        <begin position="371"/>
        <end position="495"/>
    </location>
</feature>
<dbReference type="EMBL" id="JBFNFH010000011">
    <property type="protein sequence ID" value="MFM1525073.1"/>
    <property type="molecule type" value="Genomic_DNA"/>
</dbReference>
<accession>A0ABW9F7E9</accession>
<dbReference type="Pfam" id="PF02874">
    <property type="entry name" value="ATP-synt_ab_N"/>
    <property type="match status" value="1"/>
</dbReference>
<feature type="domain" description="ATPase F1/V1/A1 complex alpha/beta subunit N-terminal" evidence="14">
    <location>
        <begin position="29"/>
        <end position="92"/>
    </location>
</feature>
<evidence type="ECO:0000256" key="10">
    <source>
        <dbReference type="ARBA" id="ARBA00023310"/>
    </source>
</evidence>
<dbReference type="Pfam" id="PF00006">
    <property type="entry name" value="ATP-synt_ab"/>
    <property type="match status" value="1"/>
</dbReference>
<protein>
    <recommendedName>
        <fullName evidence="11">ATP synthase subunit alpha</fullName>
        <ecNumber evidence="11">7.1.2.2</ecNumber>
    </recommendedName>
    <alternativeName>
        <fullName evidence="11">ATP synthase F1 sector subunit alpha</fullName>
    </alternativeName>
    <alternativeName>
        <fullName evidence="11">F-ATPase subunit alpha</fullName>
    </alternativeName>
</protein>
<evidence type="ECO:0000259" key="12">
    <source>
        <dbReference type="Pfam" id="PF00006"/>
    </source>
</evidence>
<dbReference type="PROSITE" id="PS00152">
    <property type="entry name" value="ATPASE_ALPHA_BETA"/>
    <property type="match status" value="1"/>
</dbReference>
<sequence length="500" mass="55086">MKLKPEEISSIIKTMIDKYDQKTEIVDEGTIIEVGDGISRVHGLENCMAGELLEFEGGVYGMALNLEENNIGAVLLGDDDNLKEGSKVKRTGRIAEVPVGEKLIGRVVNALGQPIDGKGKIETTEFRPVESPAPQVIDRKSVNEPLQTGIKAIDALIPIGKGQRELIIGDRQTGKTTIATDTIINQKGKDVICIYVAIGQKESTVAGIVNLFEKKGAMEYTIVVSESASRLAPLQYLAPYSGVAMGEYFMHQGKDVLIVYDDLSKHAVAYRAMSLLLKRPPGREAYPGDVFYLHSRLLERAAKLSDKLGGGSITALPIIETQAGDISAYIPTNVISITDGQIFLESELFFSGQRPAVNSGLSVSRVGGSAQLKPMKKVSGGIKLELAQFRELESFSQFGSELDKSTKSKLDHGKRVMEIMKQPQNSPVDVRDQVIILYATTNRLLDDIEVERIKDFEANLIEYAQNNYSELREKILTEDFSKELQQEIHDMIVEFKKSYA</sequence>
<keyword evidence="7 11" id="KW-0406">Ion transport</keyword>
<evidence type="ECO:0000256" key="9">
    <source>
        <dbReference type="ARBA" id="ARBA00023196"/>
    </source>
</evidence>
<keyword evidence="16" id="KW-1185">Reference proteome</keyword>
<keyword evidence="3 11" id="KW-0813">Transport</keyword>
<evidence type="ECO:0000259" key="14">
    <source>
        <dbReference type="Pfam" id="PF02874"/>
    </source>
</evidence>
<keyword evidence="5 11" id="KW-0067">ATP-binding</keyword>
<evidence type="ECO:0000256" key="3">
    <source>
        <dbReference type="ARBA" id="ARBA00022448"/>
    </source>
</evidence>
<comment type="function">
    <text evidence="11">Produces ATP from ADP in the presence of a proton gradient across the membrane. The alpha chain is a regulatory subunit.</text>
</comment>
<evidence type="ECO:0000256" key="7">
    <source>
        <dbReference type="ARBA" id="ARBA00023065"/>
    </source>
</evidence>
<dbReference type="InterPro" id="IPR004100">
    <property type="entry name" value="ATPase_F1/V1/A1_a/bsu_N"/>
</dbReference>
<evidence type="ECO:0000256" key="6">
    <source>
        <dbReference type="ARBA" id="ARBA00022967"/>
    </source>
</evidence>
<dbReference type="Gene3D" id="3.40.50.300">
    <property type="entry name" value="P-loop containing nucleotide triphosphate hydrolases"/>
    <property type="match status" value="1"/>
</dbReference>
<comment type="caution">
    <text evidence="15">The sequence shown here is derived from an EMBL/GenBank/DDBJ whole genome shotgun (WGS) entry which is preliminary data.</text>
</comment>
<keyword evidence="6 11" id="KW-1278">Translocase</keyword>